<keyword evidence="6" id="KW-0732">Signal</keyword>
<dbReference type="GO" id="GO:0006508">
    <property type="term" value="P:proteolysis"/>
    <property type="evidence" value="ECO:0007669"/>
    <property type="project" value="UniProtKB-KW"/>
</dbReference>
<dbReference type="InterPro" id="IPR001384">
    <property type="entry name" value="Peptidase_M35"/>
</dbReference>
<keyword evidence="10" id="KW-0865">Zymogen</keyword>
<dbReference type="GO" id="GO:0004222">
    <property type="term" value="F:metalloendopeptidase activity"/>
    <property type="evidence" value="ECO:0007669"/>
    <property type="project" value="InterPro"/>
</dbReference>
<comment type="catalytic activity">
    <reaction evidence="1 15">
        <text>Preferential cleavage of bonds with hydrophobic residues in P1'. Also 3-Asn-|-Gln-4 and 8-Gly-|-Ser-9 bonds in insulin B chain.</text>
        <dbReference type="EC" id="3.4.24.39"/>
    </reaction>
</comment>
<evidence type="ECO:0000256" key="3">
    <source>
        <dbReference type="ARBA" id="ARBA00022670"/>
    </source>
</evidence>
<dbReference type="Proteomes" id="UP000019804">
    <property type="component" value="Unassembled WGS sequence"/>
</dbReference>
<keyword evidence="5 13" id="KW-0479">Metal-binding</keyword>
<evidence type="ECO:0000256" key="1">
    <source>
        <dbReference type="ARBA" id="ARBA00001187"/>
    </source>
</evidence>
<comment type="function">
    <text evidence="15">Secreted metalloproteinase that allows assimilation of proteinaceous substrates. Shows high activities on basic nuclear substrates such as histone and protamine.</text>
</comment>
<dbReference type="InterPro" id="IPR024079">
    <property type="entry name" value="MetalloPept_cat_dom_sf"/>
</dbReference>
<evidence type="ECO:0000256" key="14">
    <source>
        <dbReference type="PIRSR" id="PIRSR601384-3"/>
    </source>
</evidence>
<evidence type="ECO:0000313" key="16">
    <source>
        <dbReference type="EMBL" id="EYE90985.1"/>
    </source>
</evidence>
<dbReference type="OrthoDB" id="412874at2759"/>
<dbReference type="GeneID" id="63694542"/>
<evidence type="ECO:0000256" key="10">
    <source>
        <dbReference type="ARBA" id="ARBA00023145"/>
    </source>
</evidence>
<keyword evidence="4 15" id="KW-0165">Cleavage on pair of basic residues</keyword>
<dbReference type="CDD" id="cd11008">
    <property type="entry name" value="M35_deuterolysin_like"/>
    <property type="match status" value="1"/>
</dbReference>
<dbReference type="RefSeq" id="XP_040634675.1">
    <property type="nucleotide sequence ID" value="XM_040779418.1"/>
</dbReference>
<dbReference type="Gene3D" id="3.40.390.10">
    <property type="entry name" value="Collagenase (Catalytic Domain)"/>
    <property type="match status" value="1"/>
</dbReference>
<protein>
    <recommendedName>
        <fullName evidence="15">Neutral protease 2</fullName>
        <ecNumber evidence="15">3.4.24.39</ecNumber>
    </recommendedName>
    <alternativeName>
        <fullName evidence="15">Deuterolysin</fullName>
    </alternativeName>
</protein>
<feature type="disulfide bond" evidence="14">
    <location>
        <begin position="94"/>
        <end position="112"/>
    </location>
</feature>
<feature type="binding site" evidence="13">
    <location>
        <position position="138"/>
    </location>
    <ligand>
        <name>Zn(2+)</name>
        <dbReference type="ChEBI" id="CHEBI:29105"/>
        <note>catalytic</note>
    </ligand>
</feature>
<evidence type="ECO:0000256" key="9">
    <source>
        <dbReference type="ARBA" id="ARBA00023049"/>
    </source>
</evidence>
<keyword evidence="3 15" id="KW-0645">Protease</keyword>
<sequence length="190" mass="20547">MPYSSNELTVGIDASEAKTVSKARPIGKARAITTCSPDRQAIVDTALADTVELANAAADAATSGDVAYVAKEAGSTSDNIKHYCTDPWSEQGSCRKNFLAHEWAQYSMIVNCEIYYTLLMTGLPTVREGQDEATTAVHEFTHLPAVYDPPTSDFRYGNEVLLLESEQALENADNYATYATAVYLNCSLAA</sequence>
<evidence type="ECO:0000256" key="12">
    <source>
        <dbReference type="PIRSR" id="PIRSR601384-1"/>
    </source>
</evidence>
<evidence type="ECO:0000256" key="4">
    <source>
        <dbReference type="ARBA" id="ARBA00022685"/>
    </source>
</evidence>
<feature type="active site" evidence="12">
    <location>
        <position position="139"/>
    </location>
</feature>
<feature type="binding site" evidence="13">
    <location>
        <position position="142"/>
    </location>
    <ligand>
        <name>Zn(2+)</name>
        <dbReference type="ChEBI" id="CHEBI:29105"/>
        <note>catalytic</note>
    </ligand>
</feature>
<evidence type="ECO:0000256" key="11">
    <source>
        <dbReference type="ARBA" id="ARBA00023157"/>
    </source>
</evidence>
<keyword evidence="17" id="KW-1185">Reference proteome</keyword>
<dbReference type="SUPFAM" id="SSF55486">
    <property type="entry name" value="Metalloproteases ('zincins'), catalytic domain"/>
    <property type="match status" value="1"/>
</dbReference>
<dbReference type="PANTHER" id="PTHR37016">
    <property type="match status" value="1"/>
</dbReference>
<dbReference type="GO" id="GO:0005576">
    <property type="term" value="C:extracellular region"/>
    <property type="evidence" value="ECO:0007669"/>
    <property type="project" value="UniProtKB-SubCell"/>
</dbReference>
<comment type="cofactor">
    <cofactor evidence="13 15">
        <name>Zn(2+)</name>
        <dbReference type="ChEBI" id="CHEBI:29105"/>
    </cofactor>
    <text evidence="13 15">Binds 1 zinc ion per subunit.</text>
</comment>
<dbReference type="InterPro" id="IPR050414">
    <property type="entry name" value="Fungal_M35_metalloproteases"/>
</dbReference>
<comment type="similarity">
    <text evidence="2 15">Belongs to the peptidase M35 family.</text>
</comment>
<dbReference type="PANTHER" id="PTHR37016:SF3">
    <property type="entry name" value="NEUTRAL PROTEASE 2-RELATED"/>
    <property type="match status" value="1"/>
</dbReference>
<comment type="subcellular location">
    <subcellularLocation>
        <location evidence="15">Secreted</location>
    </subcellularLocation>
</comment>
<evidence type="ECO:0000256" key="15">
    <source>
        <dbReference type="RuleBase" id="RU361126"/>
    </source>
</evidence>
<evidence type="ECO:0000256" key="13">
    <source>
        <dbReference type="PIRSR" id="PIRSR601384-2"/>
    </source>
</evidence>
<organism evidence="16 17">
    <name type="scientific">Aspergillus ruber (strain CBS 135680)</name>
    <dbReference type="NCBI Taxonomy" id="1388766"/>
    <lineage>
        <taxon>Eukaryota</taxon>
        <taxon>Fungi</taxon>
        <taxon>Dikarya</taxon>
        <taxon>Ascomycota</taxon>
        <taxon>Pezizomycotina</taxon>
        <taxon>Eurotiomycetes</taxon>
        <taxon>Eurotiomycetidae</taxon>
        <taxon>Eurotiales</taxon>
        <taxon>Aspergillaceae</taxon>
        <taxon>Aspergillus</taxon>
        <taxon>Aspergillus subgen. Aspergillus</taxon>
    </lineage>
</organism>
<keyword evidence="9 15" id="KW-0482">Metalloprotease</keyword>
<dbReference type="EMBL" id="KK088450">
    <property type="protein sequence ID" value="EYE90985.1"/>
    <property type="molecule type" value="Genomic_DNA"/>
</dbReference>
<name>A0A017S482_ASPRC</name>
<dbReference type="AlphaFoldDB" id="A0A017S482"/>
<evidence type="ECO:0000256" key="6">
    <source>
        <dbReference type="ARBA" id="ARBA00022729"/>
    </source>
</evidence>
<reference evidence="17" key="1">
    <citation type="journal article" date="2014" name="Nat. Commun.">
        <title>Genomic adaptations of the halophilic Dead Sea filamentous fungus Eurotium rubrum.</title>
        <authorList>
            <person name="Kis-Papo T."/>
            <person name="Weig A.R."/>
            <person name="Riley R."/>
            <person name="Persoh D."/>
            <person name="Salamov A."/>
            <person name="Sun H."/>
            <person name="Lipzen A."/>
            <person name="Wasser S.P."/>
            <person name="Rambold G."/>
            <person name="Grigoriev I.V."/>
            <person name="Nevo E."/>
        </authorList>
    </citation>
    <scope>NUCLEOTIDE SEQUENCE [LARGE SCALE GENOMIC DNA]</scope>
    <source>
        <strain evidence="17">CBS 135680</strain>
    </source>
</reference>
<dbReference type="EC" id="3.4.24.39" evidence="15"/>
<accession>A0A017S482</accession>
<feature type="binding site" evidence="13">
    <location>
        <position position="153"/>
    </location>
    <ligand>
        <name>Zn(2+)</name>
        <dbReference type="ChEBI" id="CHEBI:29105"/>
        <note>catalytic</note>
    </ligand>
</feature>
<evidence type="ECO:0000256" key="2">
    <source>
        <dbReference type="ARBA" id="ARBA00010279"/>
    </source>
</evidence>
<evidence type="ECO:0000256" key="5">
    <source>
        <dbReference type="ARBA" id="ARBA00022723"/>
    </source>
</evidence>
<proteinExistence type="inferred from homology"/>
<gene>
    <name evidence="16" type="ORF">EURHEDRAFT_381474</name>
</gene>
<dbReference type="STRING" id="1388766.A0A017S482"/>
<keyword evidence="15" id="KW-0964">Secreted</keyword>
<evidence type="ECO:0000256" key="7">
    <source>
        <dbReference type="ARBA" id="ARBA00022801"/>
    </source>
</evidence>
<feature type="disulfide bond" evidence="14">
    <location>
        <begin position="35"/>
        <end position="84"/>
    </location>
</feature>
<evidence type="ECO:0000313" key="17">
    <source>
        <dbReference type="Proteomes" id="UP000019804"/>
    </source>
</evidence>
<keyword evidence="11" id="KW-1015">Disulfide bond</keyword>
<dbReference type="GO" id="GO:0046872">
    <property type="term" value="F:metal ion binding"/>
    <property type="evidence" value="ECO:0007669"/>
    <property type="project" value="UniProtKB-KW"/>
</dbReference>
<keyword evidence="8 13" id="KW-0862">Zinc</keyword>
<keyword evidence="7 15" id="KW-0378">Hydrolase</keyword>
<dbReference type="HOGENOM" id="CLU_039313_2_0_1"/>
<dbReference type="PRINTS" id="PR00768">
    <property type="entry name" value="DEUTEROLYSIN"/>
</dbReference>
<dbReference type="Pfam" id="PF02102">
    <property type="entry name" value="Peptidase_M35"/>
    <property type="match status" value="2"/>
</dbReference>
<evidence type="ECO:0000256" key="8">
    <source>
        <dbReference type="ARBA" id="ARBA00022833"/>
    </source>
</evidence>